<dbReference type="InterPro" id="IPR015943">
    <property type="entry name" value="WD40/YVTN_repeat-like_dom_sf"/>
</dbReference>
<dbReference type="GO" id="GO:0051301">
    <property type="term" value="P:cell division"/>
    <property type="evidence" value="ECO:0007669"/>
    <property type="project" value="UniProtKB-KW"/>
</dbReference>
<name>A0A2G8L7T4_STIJA</name>
<evidence type="ECO:0000313" key="6">
    <source>
        <dbReference type="EMBL" id="PIK56314.1"/>
    </source>
</evidence>
<evidence type="ECO:0000256" key="1">
    <source>
        <dbReference type="ARBA" id="ARBA00022574"/>
    </source>
</evidence>
<dbReference type="InterPro" id="IPR033010">
    <property type="entry name" value="Cdc20/Fizzy"/>
</dbReference>
<comment type="caution">
    <text evidence="6">The sequence shown here is derived from an EMBL/GenBank/DDBJ whole genome shotgun (WGS) entry which is preliminary data.</text>
</comment>
<dbReference type="GO" id="GO:1905786">
    <property type="term" value="P:positive regulation of anaphase-promoting complex-dependent catabolic process"/>
    <property type="evidence" value="ECO:0007669"/>
    <property type="project" value="TreeGrafter"/>
</dbReference>
<evidence type="ECO:0000256" key="3">
    <source>
        <dbReference type="ARBA" id="ARBA00022737"/>
    </source>
</evidence>
<dbReference type="GO" id="GO:0005680">
    <property type="term" value="C:anaphase-promoting complex"/>
    <property type="evidence" value="ECO:0007669"/>
    <property type="project" value="TreeGrafter"/>
</dbReference>
<dbReference type="Gene3D" id="2.130.10.10">
    <property type="entry name" value="YVTN repeat-like/Quinoprotein amine dehydrogenase"/>
    <property type="match status" value="1"/>
</dbReference>
<dbReference type="GO" id="GO:0010997">
    <property type="term" value="F:anaphase-promoting complex binding"/>
    <property type="evidence" value="ECO:0007669"/>
    <property type="project" value="InterPro"/>
</dbReference>
<dbReference type="GO" id="GO:1990757">
    <property type="term" value="F:ubiquitin ligase activator activity"/>
    <property type="evidence" value="ECO:0007669"/>
    <property type="project" value="TreeGrafter"/>
</dbReference>
<evidence type="ECO:0000256" key="2">
    <source>
        <dbReference type="ARBA" id="ARBA00022618"/>
    </source>
</evidence>
<accession>A0A2G8L7T4</accession>
<dbReference type="PANTHER" id="PTHR19918">
    <property type="entry name" value="CELL DIVISION CYCLE 20 CDC20 FIZZY -RELATED"/>
    <property type="match status" value="1"/>
</dbReference>
<keyword evidence="4" id="KW-0498">Mitosis</keyword>
<protein>
    <submittedName>
        <fullName evidence="6">Putative cell division cycle protein 20-like</fullName>
    </submittedName>
</protein>
<evidence type="ECO:0000256" key="4">
    <source>
        <dbReference type="ARBA" id="ARBA00022776"/>
    </source>
</evidence>
<proteinExistence type="predicted"/>
<evidence type="ECO:0000313" key="7">
    <source>
        <dbReference type="Proteomes" id="UP000230750"/>
    </source>
</evidence>
<keyword evidence="3" id="KW-0677">Repeat</keyword>
<dbReference type="EMBL" id="MRZV01000179">
    <property type="protein sequence ID" value="PIK56314.1"/>
    <property type="molecule type" value="Genomic_DNA"/>
</dbReference>
<gene>
    <name evidence="6" type="ORF">BSL78_06757</name>
</gene>
<keyword evidence="1" id="KW-0853">WD repeat</keyword>
<keyword evidence="2 6" id="KW-0132">Cell division</keyword>
<dbReference type="OrthoDB" id="10263272at2759"/>
<dbReference type="AlphaFoldDB" id="A0A2G8L7T4"/>
<dbReference type="PANTHER" id="PTHR19918:SF8">
    <property type="entry name" value="FI02843P"/>
    <property type="match status" value="1"/>
</dbReference>
<keyword evidence="7" id="KW-1185">Reference proteome</keyword>
<dbReference type="SUPFAM" id="SSF117289">
    <property type="entry name" value="Nucleoporin domain"/>
    <property type="match status" value="1"/>
</dbReference>
<dbReference type="Proteomes" id="UP000230750">
    <property type="component" value="Unassembled WGS sequence"/>
</dbReference>
<keyword evidence="5" id="KW-0131">Cell cycle</keyword>
<evidence type="ECO:0000256" key="5">
    <source>
        <dbReference type="ARBA" id="ARBA00023306"/>
    </source>
</evidence>
<dbReference type="GO" id="GO:0031145">
    <property type="term" value="P:anaphase-promoting complex-dependent catabolic process"/>
    <property type="evidence" value="ECO:0007669"/>
    <property type="project" value="TreeGrafter"/>
</dbReference>
<sequence>MDLELCQYKVAQLDDENQEQRDEEDADGYKNVISEGLEMQQKKDCKILSFKQQVPKAAEGFNNRNKVLYSSSKNSAANAKSRRHIPQTEEKILDAPDLKDDFYLSLIDWSSLNVLAVALNQEVYLWNANSSNINHLLTLQGEDEYVSSVSWISEGNILAVGNSSGHVQVFFTSF</sequence>
<dbReference type="STRING" id="307972.A0A2G8L7T4"/>
<organism evidence="6 7">
    <name type="scientific">Stichopus japonicus</name>
    <name type="common">Sea cucumber</name>
    <dbReference type="NCBI Taxonomy" id="307972"/>
    <lineage>
        <taxon>Eukaryota</taxon>
        <taxon>Metazoa</taxon>
        <taxon>Echinodermata</taxon>
        <taxon>Eleutherozoa</taxon>
        <taxon>Echinozoa</taxon>
        <taxon>Holothuroidea</taxon>
        <taxon>Aspidochirotacea</taxon>
        <taxon>Aspidochirotida</taxon>
        <taxon>Stichopodidae</taxon>
        <taxon>Apostichopus</taxon>
    </lineage>
</organism>
<reference evidence="6 7" key="1">
    <citation type="journal article" date="2017" name="PLoS Biol.">
        <title>The sea cucumber genome provides insights into morphological evolution and visceral regeneration.</title>
        <authorList>
            <person name="Zhang X."/>
            <person name="Sun L."/>
            <person name="Yuan J."/>
            <person name="Sun Y."/>
            <person name="Gao Y."/>
            <person name="Zhang L."/>
            <person name="Li S."/>
            <person name="Dai H."/>
            <person name="Hamel J.F."/>
            <person name="Liu C."/>
            <person name="Yu Y."/>
            <person name="Liu S."/>
            <person name="Lin W."/>
            <person name="Guo K."/>
            <person name="Jin S."/>
            <person name="Xu P."/>
            <person name="Storey K.B."/>
            <person name="Huan P."/>
            <person name="Zhang T."/>
            <person name="Zhou Y."/>
            <person name="Zhang J."/>
            <person name="Lin C."/>
            <person name="Li X."/>
            <person name="Xing L."/>
            <person name="Huo D."/>
            <person name="Sun M."/>
            <person name="Wang L."/>
            <person name="Mercier A."/>
            <person name="Li F."/>
            <person name="Yang H."/>
            <person name="Xiang J."/>
        </authorList>
    </citation>
    <scope>NUCLEOTIDE SEQUENCE [LARGE SCALE GENOMIC DNA]</scope>
    <source>
        <strain evidence="6">Shaxun</strain>
        <tissue evidence="6">Muscle</tissue>
    </source>
</reference>